<proteinExistence type="predicted"/>
<evidence type="ECO:0000313" key="2">
    <source>
        <dbReference type="Proteomes" id="UP000186308"/>
    </source>
</evidence>
<sequence length="110" mass="11137">MALGRPVTLLSAPGFAVYGGCFWWQAMVAGYQAASLLDCADAGGRALEALRLGLPGVILGRSAPNFARIALIAAECGALLLDTAPPALDLAVRGADRRLAGWLGGAAETG</sequence>
<protein>
    <submittedName>
        <fullName evidence="1">Uncharacterized protein</fullName>
    </submittedName>
</protein>
<keyword evidence="2" id="KW-1185">Reference proteome</keyword>
<accession>A0A8G2CHM0</accession>
<comment type="caution">
    <text evidence="1">The sequence shown here is derived from an EMBL/GenBank/DDBJ whole genome shotgun (WGS) entry which is preliminary data.</text>
</comment>
<reference evidence="1 2" key="1">
    <citation type="submission" date="2017-01" db="EMBL/GenBank/DDBJ databases">
        <authorList>
            <person name="Varghese N."/>
            <person name="Submissions S."/>
        </authorList>
    </citation>
    <scope>NUCLEOTIDE SEQUENCE [LARGE SCALE GENOMIC DNA]</scope>
    <source>
        <strain evidence="1 2">ATCC 35905</strain>
    </source>
</reference>
<dbReference type="Proteomes" id="UP000186308">
    <property type="component" value="Unassembled WGS sequence"/>
</dbReference>
<dbReference type="EMBL" id="FTNE01000001">
    <property type="protein sequence ID" value="SIQ06959.1"/>
    <property type="molecule type" value="Genomic_DNA"/>
</dbReference>
<evidence type="ECO:0000313" key="1">
    <source>
        <dbReference type="EMBL" id="SIQ06959.1"/>
    </source>
</evidence>
<dbReference type="AlphaFoldDB" id="A0A8G2CHM0"/>
<name>A0A8G2CHM0_ACIRU</name>
<organism evidence="1 2">
    <name type="scientific">Acidiphilium rubrum</name>
    <dbReference type="NCBI Taxonomy" id="526"/>
    <lineage>
        <taxon>Bacteria</taxon>
        <taxon>Pseudomonadati</taxon>
        <taxon>Pseudomonadota</taxon>
        <taxon>Alphaproteobacteria</taxon>
        <taxon>Acetobacterales</taxon>
        <taxon>Acidocellaceae</taxon>
        <taxon>Acidiphilium</taxon>
    </lineage>
</organism>
<gene>
    <name evidence="1" type="ORF">SAMN05421828_101155</name>
</gene>